<dbReference type="SMART" id="SM00109">
    <property type="entry name" value="C1"/>
    <property type="match status" value="2"/>
</dbReference>
<keyword evidence="5" id="KW-0862">Zinc</keyword>
<feature type="region of interest" description="Actin-binding" evidence="9">
    <location>
        <begin position="142"/>
        <end position="164"/>
    </location>
</feature>
<dbReference type="CDD" id="cd00029">
    <property type="entry name" value="C1"/>
    <property type="match status" value="1"/>
</dbReference>
<gene>
    <name evidence="14" type="ORF">ILUMI_21071</name>
</gene>
<comment type="subcellular location">
    <subcellularLocation>
        <location evidence="1">Cytoplasm</location>
    </subcellularLocation>
</comment>
<dbReference type="GO" id="GO:0046872">
    <property type="term" value="F:metal ion binding"/>
    <property type="evidence" value="ECO:0007669"/>
    <property type="project" value="UniProtKB-KW"/>
</dbReference>
<keyword evidence="8" id="KW-0505">Motor protein</keyword>
<dbReference type="GO" id="GO:0000146">
    <property type="term" value="F:microfilament motor activity"/>
    <property type="evidence" value="ECO:0007669"/>
    <property type="project" value="InterPro"/>
</dbReference>
<feature type="compositionally biased region" description="Basic residues" evidence="10">
    <location>
        <begin position="902"/>
        <end position="912"/>
    </location>
</feature>
<evidence type="ECO:0000313" key="15">
    <source>
        <dbReference type="Proteomes" id="UP000801492"/>
    </source>
</evidence>
<name>A0A8K0CH26_IGNLU</name>
<dbReference type="CDD" id="cd23767">
    <property type="entry name" value="IQCD"/>
    <property type="match status" value="1"/>
</dbReference>
<dbReference type="InterPro" id="IPR000198">
    <property type="entry name" value="RhoGAP_dom"/>
</dbReference>
<dbReference type="InterPro" id="IPR001609">
    <property type="entry name" value="Myosin_head_motor_dom-like"/>
</dbReference>
<dbReference type="GO" id="GO:0005524">
    <property type="term" value="F:ATP binding"/>
    <property type="evidence" value="ECO:0007669"/>
    <property type="project" value="UniProtKB-KW"/>
</dbReference>
<evidence type="ECO:0000256" key="3">
    <source>
        <dbReference type="ARBA" id="ARBA00022723"/>
    </source>
</evidence>
<dbReference type="Pfam" id="PF00063">
    <property type="entry name" value="Myosin_head"/>
    <property type="match status" value="1"/>
</dbReference>
<dbReference type="InterPro" id="IPR027417">
    <property type="entry name" value="P-loop_NTPase"/>
</dbReference>
<dbReference type="SMART" id="SM00324">
    <property type="entry name" value="RhoGAP"/>
    <property type="match status" value="1"/>
</dbReference>
<dbReference type="SUPFAM" id="SSF52540">
    <property type="entry name" value="P-loop containing nucleoside triphosphate hydrolases"/>
    <property type="match status" value="2"/>
</dbReference>
<proteinExistence type="inferred from homology"/>
<dbReference type="PROSITE" id="PS50081">
    <property type="entry name" value="ZF_DAG_PE_2"/>
    <property type="match status" value="2"/>
</dbReference>
<dbReference type="PROSITE" id="PS51456">
    <property type="entry name" value="MYOSIN_MOTOR"/>
    <property type="match status" value="1"/>
</dbReference>
<dbReference type="InterPro" id="IPR036961">
    <property type="entry name" value="Kinesin_motor_dom_sf"/>
</dbReference>
<feature type="compositionally biased region" description="Basic and acidic residues" evidence="10">
    <location>
        <begin position="397"/>
        <end position="410"/>
    </location>
</feature>
<evidence type="ECO:0000259" key="12">
    <source>
        <dbReference type="PROSITE" id="PS50238"/>
    </source>
</evidence>
<dbReference type="GO" id="GO:0005884">
    <property type="term" value="C:actin filament"/>
    <property type="evidence" value="ECO:0007669"/>
    <property type="project" value="TreeGrafter"/>
</dbReference>
<dbReference type="Gene3D" id="3.30.60.20">
    <property type="match status" value="2"/>
</dbReference>
<keyword evidence="4" id="KW-0547">Nucleotide-binding</keyword>
<dbReference type="SMART" id="SM00242">
    <property type="entry name" value="MYSc"/>
    <property type="match status" value="1"/>
</dbReference>
<keyword evidence="3" id="KW-0479">Metal-binding</keyword>
<comment type="similarity">
    <text evidence="9">Belongs to the TRAFAC class myosin-kinesin ATPase superfamily. Myosin family.</text>
</comment>
<dbReference type="GO" id="GO:0005737">
    <property type="term" value="C:cytoplasm"/>
    <property type="evidence" value="ECO:0007669"/>
    <property type="project" value="UniProtKB-SubCell"/>
</dbReference>
<evidence type="ECO:0000256" key="1">
    <source>
        <dbReference type="ARBA" id="ARBA00004496"/>
    </source>
</evidence>
<dbReference type="Proteomes" id="UP000801492">
    <property type="component" value="Unassembled WGS sequence"/>
</dbReference>
<organism evidence="14 15">
    <name type="scientific">Ignelater luminosus</name>
    <name type="common">Cucubano</name>
    <name type="synonym">Pyrophorus luminosus</name>
    <dbReference type="NCBI Taxonomy" id="2038154"/>
    <lineage>
        <taxon>Eukaryota</taxon>
        <taxon>Metazoa</taxon>
        <taxon>Ecdysozoa</taxon>
        <taxon>Arthropoda</taxon>
        <taxon>Hexapoda</taxon>
        <taxon>Insecta</taxon>
        <taxon>Pterygota</taxon>
        <taxon>Neoptera</taxon>
        <taxon>Endopterygota</taxon>
        <taxon>Coleoptera</taxon>
        <taxon>Polyphaga</taxon>
        <taxon>Elateriformia</taxon>
        <taxon>Elateroidea</taxon>
        <taxon>Elateridae</taxon>
        <taxon>Agrypninae</taxon>
        <taxon>Pyrophorini</taxon>
        <taxon>Ignelater</taxon>
    </lineage>
</organism>
<dbReference type="PROSITE" id="PS00479">
    <property type="entry name" value="ZF_DAG_PE_1"/>
    <property type="match status" value="1"/>
</dbReference>
<dbReference type="GO" id="GO:0016459">
    <property type="term" value="C:myosin complex"/>
    <property type="evidence" value="ECO:0007669"/>
    <property type="project" value="UniProtKB-KW"/>
</dbReference>
<dbReference type="InterPro" id="IPR000048">
    <property type="entry name" value="IQ_motif_EF-hand-BS"/>
</dbReference>
<feature type="region of interest" description="Disordered" evidence="10">
    <location>
        <begin position="379"/>
        <end position="440"/>
    </location>
</feature>
<dbReference type="GO" id="GO:0035556">
    <property type="term" value="P:intracellular signal transduction"/>
    <property type="evidence" value="ECO:0007669"/>
    <property type="project" value="InterPro"/>
</dbReference>
<evidence type="ECO:0000259" key="13">
    <source>
        <dbReference type="PROSITE" id="PS51456"/>
    </source>
</evidence>
<dbReference type="Pfam" id="PF00130">
    <property type="entry name" value="C1_1"/>
    <property type="match status" value="1"/>
</dbReference>
<evidence type="ECO:0000256" key="4">
    <source>
        <dbReference type="ARBA" id="ARBA00022741"/>
    </source>
</evidence>
<feature type="domain" description="Phorbol-ester/DAG-type" evidence="11">
    <location>
        <begin position="1078"/>
        <end position="1128"/>
    </location>
</feature>
<dbReference type="PROSITE" id="PS50238">
    <property type="entry name" value="RHOGAP"/>
    <property type="match status" value="1"/>
</dbReference>
<keyword evidence="7 9" id="KW-0518">Myosin</keyword>
<dbReference type="Pfam" id="PF00620">
    <property type="entry name" value="RhoGAP"/>
    <property type="match status" value="1"/>
</dbReference>
<dbReference type="OrthoDB" id="312459at2759"/>
<dbReference type="InterPro" id="IPR002219">
    <property type="entry name" value="PKC_DAG/PE"/>
</dbReference>
<evidence type="ECO:0000256" key="10">
    <source>
        <dbReference type="SAM" id="MobiDB-lite"/>
    </source>
</evidence>
<dbReference type="InterPro" id="IPR046349">
    <property type="entry name" value="C1-like_sf"/>
</dbReference>
<dbReference type="InterPro" id="IPR046987">
    <property type="entry name" value="Myo9"/>
</dbReference>
<feature type="region of interest" description="Disordered" evidence="10">
    <location>
        <begin position="890"/>
        <end position="916"/>
    </location>
</feature>
<evidence type="ECO:0000259" key="11">
    <source>
        <dbReference type="PROSITE" id="PS50081"/>
    </source>
</evidence>
<keyword evidence="2" id="KW-0963">Cytoplasm</keyword>
<sequence>MREKNLDLMRQDIVSVLKNSSMAFVRELVGADPVAVFRWAIVRAFFRAYFAFHEAGRKHRQSRVDGNKNNVQQRYRNHAPNENIIRKNKSFRPRERGKKGLKNLQSVKTLAGRTGLTSANQNQLGKARKQPLTVAAQFQQSLHSLMDTLNQANPFFIRCIKSNGNKIPNEFDDETVQRQLRYTGMLETVRIRQAGFNVRLTYDEFIQLYRILLPKGLLSSQNDVRNFLLTLNLNRDNYQLGTTKVFLRESEKYKLDCKLHQQIMASIVTLQRWFRACLERRKFLKVRNAIVTIQSYCRMYLVQKYVKRVTSALKIQKVWRGYKARSWLQKLQTGAVVFQAHVRGFLARKAFDQLKKQSLQCRKQTLKTLPMRLKIEHSGSTDEAFTSKESSQEELEIDRLYPERDKRLQDSDESSGIQEDGDGESVQTKQSLRSTQSLPTVVSVRSSHTCSLQYPQNNRVEYIKEGVKDTSLKPKISKSHKTIDLSELDYVPQRKGSGDSLDSQRSFESQQSSDSHSSVTVKETKTKHNVHEIPSLQKHEQWSSTSTRSETDSECGATQSAPPVIGERFSVYDEFPENEDVWRKRPEFESLPKAYLTRASPKHRLLSDLTSRSHSVLKREPRYASDNVNILRGAPDGLISLPPVRRQLRDNDYSSRRLDLSPKLRQGDIEQQATKDFLATCDRAPSKAEEILGKPEAPLRAVRKPRRDLVRSLGEEVTDSTSLDKNFMLRTIDESNVAHLDTGTSKHSRITNKEGDSSLKLLQSEAEWGRALNKQSLTPKRQRSSFASLDLRRRNSDPATKIGLVIVHPAGMEGSPQAKSSPSTDLEWKSDNTFTIAGHSFSKIKKLIKEDRCAFCNEQMDAFITQGHKCAYCKKLFHTKCIQNKSVLQMPCSGSSSESGKPGRRKHRKHSRTPYDVNKRAEASKFSLTGTSEFTDRADQIISDARELQLMQDFITSKICKMESEAGERPSEVDRVFKQALREFKDNLVQFYSTANKHGFETLSIKYKDLITNFMQAMETVCQREHKDEDFPVTMGVNAFRGFMNEFMSSRAEADKPSKTKRKKEKKRKGDEPIKFAGHRFVLTIINIPTACEICSSFFMWPIERGLVCQSCKLTCHKKCYTKALGNCVKDSNLNVQGDARRIFGVPLTALLSEDSKIPVVIERLITTIEVCGMYTEGIYRKSGVSSKVRELKMKMEENYKEVNFEHYQVHVLASVLKGFLREMPEPLLTFECYENFITAANLTEPQDRVSTLYDILKKLPKPNYDLMERLIFHLARVALHEEVNRMSAASLAIVFAPCILRTNKVVPAQDSLHDISSQTQCIETIIKEQLRKVRNTLDDIDTLDTACQAATNRLSSLRSSKVFTPEEMLPVNPSSQQQADDEEALLVDHIEEIQKEKEHLTSTLPVLTHATSDDDMLSTDVDGEGSLDDISCVVDQKRPKGPIVRTVSGGDPKPPRLKRQSSSDVSVKVVDECEDAPIMV</sequence>
<feature type="domain" description="Phorbol-ester/DAG-type" evidence="11">
    <location>
        <begin position="838"/>
        <end position="892"/>
    </location>
</feature>
<dbReference type="InterPro" id="IPR008936">
    <property type="entry name" value="Rho_GTPase_activation_prot"/>
</dbReference>
<protein>
    <submittedName>
        <fullName evidence="14">Uncharacterized protein</fullName>
    </submittedName>
</protein>
<feature type="region of interest" description="Disordered" evidence="10">
    <location>
        <begin position="487"/>
        <end position="562"/>
    </location>
</feature>
<dbReference type="Gene3D" id="1.20.5.190">
    <property type="match status" value="2"/>
</dbReference>
<evidence type="ECO:0000256" key="6">
    <source>
        <dbReference type="ARBA" id="ARBA00022840"/>
    </source>
</evidence>
<dbReference type="FunFam" id="3.40.850.10:FF:000008">
    <property type="entry name" value="Putative unconventional myosin-IXa"/>
    <property type="match status" value="1"/>
</dbReference>
<feature type="region of interest" description="Disordered" evidence="10">
    <location>
        <begin position="1439"/>
        <end position="1467"/>
    </location>
</feature>
<keyword evidence="15" id="KW-1185">Reference proteome</keyword>
<dbReference type="Gene3D" id="1.10.555.10">
    <property type="entry name" value="Rho GTPase activation protein"/>
    <property type="match status" value="1"/>
</dbReference>
<dbReference type="Gene3D" id="3.40.850.10">
    <property type="entry name" value="Kinesin motor domain"/>
    <property type="match status" value="1"/>
</dbReference>
<keyword evidence="6" id="KW-0067">ATP-binding</keyword>
<evidence type="ECO:0000313" key="14">
    <source>
        <dbReference type="EMBL" id="KAF2885107.1"/>
    </source>
</evidence>
<dbReference type="PANTHER" id="PTHR46184">
    <property type="entry name" value="UNCONVENTIONAL MYOSIN-IXB-LIKE PROTEIN"/>
    <property type="match status" value="1"/>
</dbReference>
<comment type="caution">
    <text evidence="9">Lacks conserved residue(s) required for the propagation of feature annotation.</text>
</comment>
<comment type="caution">
    <text evidence="14">The sequence shown here is derived from an EMBL/GenBank/DDBJ whole genome shotgun (WGS) entry which is preliminary data.</text>
</comment>
<evidence type="ECO:0000256" key="5">
    <source>
        <dbReference type="ARBA" id="ARBA00022833"/>
    </source>
</evidence>
<keyword evidence="9" id="KW-0009">Actin-binding</keyword>
<dbReference type="PANTHER" id="PTHR46184:SF5">
    <property type="entry name" value="UNCONVENTIONAL MYOSIN-IXA-LIKE"/>
    <property type="match status" value="1"/>
</dbReference>
<dbReference type="CDD" id="cd20818">
    <property type="entry name" value="C1_Myosin-IX"/>
    <property type="match status" value="1"/>
</dbReference>
<dbReference type="PROSITE" id="PS50096">
    <property type="entry name" value="IQ"/>
    <property type="match status" value="3"/>
</dbReference>
<feature type="compositionally biased region" description="Basic and acidic residues" evidence="10">
    <location>
        <begin position="522"/>
        <end position="541"/>
    </location>
</feature>
<feature type="domain" description="Rho-GAP" evidence="12">
    <location>
        <begin position="1146"/>
        <end position="1334"/>
    </location>
</feature>
<dbReference type="Gene3D" id="6.20.240.20">
    <property type="match status" value="1"/>
</dbReference>
<dbReference type="SMART" id="SM00015">
    <property type="entry name" value="IQ"/>
    <property type="match status" value="4"/>
</dbReference>
<reference evidence="14" key="1">
    <citation type="submission" date="2019-08" db="EMBL/GenBank/DDBJ databases">
        <title>The genome of the North American firefly Photinus pyralis.</title>
        <authorList>
            <consortium name="Photinus pyralis genome working group"/>
            <person name="Fallon T.R."/>
            <person name="Sander Lower S.E."/>
            <person name="Weng J.-K."/>
        </authorList>
    </citation>
    <scope>NUCLEOTIDE SEQUENCE</scope>
    <source>
        <strain evidence="14">TRF0915ILg1</strain>
        <tissue evidence="14">Whole body</tissue>
    </source>
</reference>
<dbReference type="GO" id="GO:0051015">
    <property type="term" value="F:actin filament binding"/>
    <property type="evidence" value="ECO:0007669"/>
    <property type="project" value="TreeGrafter"/>
</dbReference>
<feature type="compositionally biased region" description="Low complexity" evidence="10">
    <location>
        <begin position="503"/>
        <end position="518"/>
    </location>
</feature>
<dbReference type="GO" id="GO:0005096">
    <property type="term" value="F:GTPase activator activity"/>
    <property type="evidence" value="ECO:0007669"/>
    <property type="project" value="InterPro"/>
</dbReference>
<evidence type="ECO:0000256" key="9">
    <source>
        <dbReference type="PROSITE-ProRule" id="PRU00782"/>
    </source>
</evidence>
<feature type="compositionally biased region" description="Polar residues" evidence="10">
    <location>
        <begin position="890"/>
        <end position="899"/>
    </location>
</feature>
<dbReference type="SUPFAM" id="SSF48350">
    <property type="entry name" value="GTPase activation domain, GAP"/>
    <property type="match status" value="1"/>
</dbReference>
<accession>A0A8K0CH26</accession>
<feature type="domain" description="Myosin motor" evidence="13">
    <location>
        <begin position="1"/>
        <end position="260"/>
    </location>
</feature>
<evidence type="ECO:0000256" key="2">
    <source>
        <dbReference type="ARBA" id="ARBA00022490"/>
    </source>
</evidence>
<evidence type="ECO:0000256" key="7">
    <source>
        <dbReference type="ARBA" id="ARBA00023123"/>
    </source>
</evidence>
<evidence type="ECO:0000256" key="8">
    <source>
        <dbReference type="ARBA" id="ARBA00023175"/>
    </source>
</evidence>
<dbReference type="EMBL" id="VTPC01090038">
    <property type="protein sequence ID" value="KAF2885107.1"/>
    <property type="molecule type" value="Genomic_DNA"/>
</dbReference>
<feature type="compositionally biased region" description="Polar residues" evidence="10">
    <location>
        <begin position="425"/>
        <end position="440"/>
    </location>
</feature>
<dbReference type="Pfam" id="PF00612">
    <property type="entry name" value="IQ"/>
    <property type="match status" value="4"/>
</dbReference>
<dbReference type="SUPFAM" id="SSF57889">
    <property type="entry name" value="Cysteine-rich domain"/>
    <property type="match status" value="2"/>
</dbReference>
<feature type="region of interest" description="Disordered" evidence="10">
    <location>
        <begin position="1051"/>
        <end position="1070"/>
    </location>
</feature>